<dbReference type="Gene3D" id="1.10.101.10">
    <property type="entry name" value="PGBD-like superfamily/PGBD"/>
    <property type="match status" value="1"/>
</dbReference>
<dbReference type="SUPFAM" id="SSF47090">
    <property type="entry name" value="PGBD-like"/>
    <property type="match status" value="1"/>
</dbReference>
<proteinExistence type="predicted"/>
<dbReference type="Proteomes" id="UP001604267">
    <property type="component" value="Unassembled WGS sequence"/>
</dbReference>
<dbReference type="RefSeq" id="WP_392815152.1">
    <property type="nucleotide sequence ID" value="NZ_JBICYV010000002.1"/>
</dbReference>
<feature type="chain" id="PRO_5045144605" evidence="1">
    <location>
        <begin position="30"/>
        <end position="173"/>
    </location>
</feature>
<evidence type="ECO:0000259" key="2">
    <source>
        <dbReference type="Pfam" id="PF01471"/>
    </source>
</evidence>
<evidence type="ECO:0000256" key="1">
    <source>
        <dbReference type="SAM" id="SignalP"/>
    </source>
</evidence>
<comment type="caution">
    <text evidence="3">The sequence shown here is derived from an EMBL/GenBank/DDBJ whole genome shotgun (WGS) entry which is preliminary data.</text>
</comment>
<dbReference type="Pfam" id="PF01471">
    <property type="entry name" value="PG_binding_1"/>
    <property type="match status" value="1"/>
</dbReference>
<organism evidence="3 4">
    <name type="scientific">Streptomyces cinerochromogenes</name>
    <dbReference type="NCBI Taxonomy" id="66422"/>
    <lineage>
        <taxon>Bacteria</taxon>
        <taxon>Bacillati</taxon>
        <taxon>Actinomycetota</taxon>
        <taxon>Actinomycetes</taxon>
        <taxon>Kitasatosporales</taxon>
        <taxon>Streptomycetaceae</taxon>
        <taxon>Streptomyces</taxon>
    </lineage>
</organism>
<keyword evidence="1" id="KW-0732">Signal</keyword>
<feature type="signal peptide" evidence="1">
    <location>
        <begin position="1"/>
        <end position="29"/>
    </location>
</feature>
<dbReference type="InterPro" id="IPR036365">
    <property type="entry name" value="PGBD-like_sf"/>
</dbReference>
<dbReference type="InterPro" id="IPR002477">
    <property type="entry name" value="Peptidoglycan-bd-like"/>
</dbReference>
<protein>
    <submittedName>
        <fullName evidence="3">Peptidoglycan-binding protein</fullName>
    </submittedName>
</protein>
<dbReference type="EMBL" id="JBICYV010000002">
    <property type="protein sequence ID" value="MFG3009549.1"/>
    <property type="molecule type" value="Genomic_DNA"/>
</dbReference>
<evidence type="ECO:0000313" key="4">
    <source>
        <dbReference type="Proteomes" id="UP001604267"/>
    </source>
</evidence>
<reference evidence="3 4" key="1">
    <citation type="submission" date="2024-10" db="EMBL/GenBank/DDBJ databases">
        <title>The Natural Products Discovery Center: Release of the First 8490 Sequenced Strains for Exploring Actinobacteria Biosynthetic Diversity.</title>
        <authorList>
            <person name="Kalkreuter E."/>
            <person name="Kautsar S.A."/>
            <person name="Yang D."/>
            <person name="Bader C.D."/>
            <person name="Teijaro C.N."/>
            <person name="Fluegel L."/>
            <person name="Davis C.M."/>
            <person name="Simpson J.R."/>
            <person name="Lauterbach L."/>
            <person name="Steele A.D."/>
            <person name="Gui C."/>
            <person name="Meng S."/>
            <person name="Li G."/>
            <person name="Viehrig K."/>
            <person name="Ye F."/>
            <person name="Su P."/>
            <person name="Kiefer A.F."/>
            <person name="Nichols A."/>
            <person name="Cepeda A.J."/>
            <person name="Yan W."/>
            <person name="Fan B."/>
            <person name="Jiang Y."/>
            <person name="Adhikari A."/>
            <person name="Zheng C.-J."/>
            <person name="Schuster L."/>
            <person name="Cowan T.M."/>
            <person name="Smanski M.J."/>
            <person name="Chevrette M.G."/>
            <person name="De Carvalho L.P.S."/>
            <person name="Shen B."/>
        </authorList>
    </citation>
    <scope>NUCLEOTIDE SEQUENCE [LARGE SCALE GENOMIC DNA]</scope>
    <source>
        <strain evidence="3 4">NPDC048320</strain>
    </source>
</reference>
<gene>
    <name evidence="3" type="ORF">ACGFZB_03660</name>
</gene>
<feature type="domain" description="Peptidoglycan binding-like" evidence="2">
    <location>
        <begin position="63"/>
        <end position="115"/>
    </location>
</feature>
<accession>A0ABW7AXC2</accession>
<sequence>MGVTRASRPLRAALVLAVAAVLAYVPASAAGRPVTSYVTGRGAFGDDWRDERLLDARDHPRSDLVGLWQSVLWADGYLPRAFVTCRYDVRTREATRVWQSNHGLVADGVTGAQTFGFASGRLVTRPPWEVYVGERYALPLRRTGAGVYEVYDAGHFVPLRSDAATLRVCRAAH</sequence>
<dbReference type="InterPro" id="IPR036366">
    <property type="entry name" value="PGBDSf"/>
</dbReference>
<evidence type="ECO:0000313" key="3">
    <source>
        <dbReference type="EMBL" id="MFG3009549.1"/>
    </source>
</evidence>
<keyword evidence="4" id="KW-1185">Reference proteome</keyword>
<name>A0ABW7AXC2_9ACTN</name>